<evidence type="ECO:0000313" key="4">
    <source>
        <dbReference type="EMBL" id="ANY69536.1"/>
    </source>
</evidence>
<feature type="domain" description="Calcineurin-like phosphoesterase" evidence="3">
    <location>
        <begin position="38"/>
        <end position="196"/>
    </location>
</feature>
<dbReference type="PANTHER" id="PTHR31302">
    <property type="entry name" value="TRANSMEMBRANE PROTEIN WITH METALLOPHOSPHOESTERASE DOMAIN-RELATED"/>
    <property type="match status" value="1"/>
</dbReference>
<reference evidence="4" key="1">
    <citation type="submission" date="2016-08" db="EMBL/GenBank/DDBJ databases">
        <title>Complete Genome Seqeunce of Paenibacillus sp. BIHB 4019 from tea rhizoplane.</title>
        <authorList>
            <person name="Thakur R."/>
            <person name="Swarnkar M.K."/>
            <person name="Gulati A."/>
        </authorList>
    </citation>
    <scope>NUCLEOTIDE SEQUENCE [LARGE SCALE GENOMIC DNA]</scope>
    <source>
        <strain evidence="4">BIHB4019</strain>
    </source>
</reference>
<dbReference type="InterPro" id="IPR004843">
    <property type="entry name" value="Calcineurin-like_PHP"/>
</dbReference>
<dbReference type="GO" id="GO:0046872">
    <property type="term" value="F:metal ion binding"/>
    <property type="evidence" value="ECO:0007669"/>
    <property type="project" value="UniProtKB-KW"/>
</dbReference>
<protein>
    <submittedName>
        <fullName evidence="4">Metallophosphoesterase</fullName>
    </submittedName>
</protein>
<proteinExistence type="predicted"/>
<organism evidence="4">
    <name type="scientific">Paenibacillus sp. BIHB 4019</name>
    <dbReference type="NCBI Taxonomy" id="1870819"/>
    <lineage>
        <taxon>Bacteria</taxon>
        <taxon>Bacillati</taxon>
        <taxon>Bacillota</taxon>
        <taxon>Bacilli</taxon>
        <taxon>Bacillales</taxon>
        <taxon>Paenibacillaceae</taxon>
        <taxon>Paenibacillus</taxon>
    </lineage>
</organism>
<dbReference type="AlphaFoldDB" id="A0A1B2DP96"/>
<accession>A0A1B2DP96</accession>
<name>A0A1B2DP96_9BACL</name>
<gene>
    <name evidence="4" type="ORF">BBD42_25895</name>
</gene>
<evidence type="ECO:0000256" key="2">
    <source>
        <dbReference type="ARBA" id="ARBA00022801"/>
    </source>
</evidence>
<dbReference type="Pfam" id="PF00149">
    <property type="entry name" value="Metallophos"/>
    <property type="match status" value="1"/>
</dbReference>
<dbReference type="GO" id="GO:0016020">
    <property type="term" value="C:membrane"/>
    <property type="evidence" value="ECO:0007669"/>
    <property type="project" value="GOC"/>
</dbReference>
<dbReference type="RefSeq" id="WP_099520568.1">
    <property type="nucleotide sequence ID" value="NZ_CP016808.1"/>
</dbReference>
<evidence type="ECO:0000256" key="1">
    <source>
        <dbReference type="ARBA" id="ARBA00022723"/>
    </source>
</evidence>
<dbReference type="InterPro" id="IPR029052">
    <property type="entry name" value="Metallo-depent_PP-like"/>
</dbReference>
<dbReference type="EMBL" id="CP016808">
    <property type="protein sequence ID" value="ANY69536.1"/>
    <property type="molecule type" value="Genomic_DNA"/>
</dbReference>
<dbReference type="PANTHER" id="PTHR31302:SF31">
    <property type="entry name" value="PHOSPHODIESTERASE YAEI"/>
    <property type="match status" value="1"/>
</dbReference>
<keyword evidence="2" id="KW-0378">Hydrolase</keyword>
<dbReference type="SUPFAM" id="SSF56300">
    <property type="entry name" value="Metallo-dependent phosphatases"/>
    <property type="match status" value="1"/>
</dbReference>
<keyword evidence="1" id="KW-0479">Metal-binding</keyword>
<sequence>MVVAIGIAALALLFYLFLILPTQWFKVERFQYQAGLGLKVLQISDLHVENIRISPRRIQKLIAREQPAYIFLTGDFTQKLRYLPKVRQYVQAICAGGIPVYAVYGNHDHRIKPSGVRVLKKLLEQEGVTVLTNESIDLGAFQLVGIDDWSSKKSKPGQAFLHVDPSKPIIVLAHDPNTVLHIKHSYDYLMAGHFHGMQFNVPFLFRFINKGKLAASGIYKGQHKWSNGTFYISKGISQTEPNARFLIRSEVTVHQL</sequence>
<dbReference type="InterPro" id="IPR051158">
    <property type="entry name" value="Metallophosphoesterase_sf"/>
</dbReference>
<dbReference type="GO" id="GO:0008758">
    <property type="term" value="F:UDP-2,3-diacylglucosamine hydrolase activity"/>
    <property type="evidence" value="ECO:0007669"/>
    <property type="project" value="TreeGrafter"/>
</dbReference>
<dbReference type="Gene3D" id="3.60.21.10">
    <property type="match status" value="1"/>
</dbReference>
<evidence type="ECO:0000259" key="3">
    <source>
        <dbReference type="Pfam" id="PF00149"/>
    </source>
</evidence>
<dbReference type="GO" id="GO:0009245">
    <property type="term" value="P:lipid A biosynthetic process"/>
    <property type="evidence" value="ECO:0007669"/>
    <property type="project" value="TreeGrafter"/>
</dbReference>